<name>A0AAD9I9F8_9PEZI</name>
<organism evidence="1 2">
    <name type="scientific">Phyllachora maydis</name>
    <dbReference type="NCBI Taxonomy" id="1825666"/>
    <lineage>
        <taxon>Eukaryota</taxon>
        <taxon>Fungi</taxon>
        <taxon>Dikarya</taxon>
        <taxon>Ascomycota</taxon>
        <taxon>Pezizomycotina</taxon>
        <taxon>Sordariomycetes</taxon>
        <taxon>Sordariomycetidae</taxon>
        <taxon>Phyllachorales</taxon>
        <taxon>Phyllachoraceae</taxon>
        <taxon>Phyllachora</taxon>
    </lineage>
</organism>
<reference evidence="1" key="1">
    <citation type="journal article" date="2023" name="Mol. Plant Microbe Interact.">
        <title>Elucidating the Obligate Nature and Biological Capacity of an Invasive Fungal Corn Pathogen.</title>
        <authorList>
            <person name="MacCready J.S."/>
            <person name="Roggenkamp E.M."/>
            <person name="Gdanetz K."/>
            <person name="Chilvers M.I."/>
        </authorList>
    </citation>
    <scope>NUCLEOTIDE SEQUENCE</scope>
    <source>
        <strain evidence="1">PM02</strain>
    </source>
</reference>
<sequence length="103" mass="11906">MPPRCECQVQRQTALATPSDLREVPEAQRLVASSRHHHASIWTHGQEQYAPWVETISLEFLDQARLQTWLPVSISLMTEPRTVSWNIIRRSAVPPPEASRPRW</sequence>
<dbReference type="Proteomes" id="UP001217918">
    <property type="component" value="Unassembled WGS sequence"/>
</dbReference>
<gene>
    <name evidence="1" type="ORF">P8C59_007932</name>
</gene>
<dbReference type="AlphaFoldDB" id="A0AAD9I9F8"/>
<evidence type="ECO:0000313" key="2">
    <source>
        <dbReference type="Proteomes" id="UP001217918"/>
    </source>
</evidence>
<protein>
    <submittedName>
        <fullName evidence="1">Uncharacterized protein</fullName>
    </submittedName>
</protein>
<accession>A0AAD9I9F8</accession>
<proteinExistence type="predicted"/>
<evidence type="ECO:0000313" key="1">
    <source>
        <dbReference type="EMBL" id="KAK2073669.1"/>
    </source>
</evidence>
<dbReference type="EMBL" id="JAQQPM010000007">
    <property type="protein sequence ID" value="KAK2073669.1"/>
    <property type="molecule type" value="Genomic_DNA"/>
</dbReference>
<comment type="caution">
    <text evidence="1">The sequence shown here is derived from an EMBL/GenBank/DDBJ whole genome shotgun (WGS) entry which is preliminary data.</text>
</comment>
<keyword evidence="2" id="KW-1185">Reference proteome</keyword>